<evidence type="ECO:0000256" key="2">
    <source>
        <dbReference type="ARBA" id="ARBA00022722"/>
    </source>
</evidence>
<evidence type="ECO:0000256" key="7">
    <source>
        <dbReference type="RuleBase" id="RU003515"/>
    </source>
</evidence>
<dbReference type="EC" id="3.1.26.4" evidence="7"/>
<dbReference type="GO" id="GO:0043137">
    <property type="term" value="P:DNA replication, removal of RNA primer"/>
    <property type="evidence" value="ECO:0007669"/>
    <property type="project" value="TreeGrafter"/>
</dbReference>
<dbReference type="InterPro" id="IPR012337">
    <property type="entry name" value="RNaseH-like_sf"/>
</dbReference>
<dbReference type="PANTHER" id="PTHR10954">
    <property type="entry name" value="RIBONUCLEASE H2 SUBUNIT A"/>
    <property type="match status" value="1"/>
</dbReference>
<evidence type="ECO:0000313" key="9">
    <source>
        <dbReference type="EMBL" id="KAK1735539.1"/>
    </source>
</evidence>
<keyword evidence="3" id="KW-0479">Metal-binding</keyword>
<comment type="caution">
    <text evidence="9">The sequence shown here is derived from an EMBL/GenBank/DDBJ whole genome shotgun (WGS) entry which is preliminary data.</text>
</comment>
<name>A0AAD9D7B5_9STRA</name>
<protein>
    <recommendedName>
        <fullName evidence="7">Ribonuclease</fullName>
        <ecNumber evidence="7">3.1.26.4</ecNumber>
    </recommendedName>
</protein>
<evidence type="ECO:0000256" key="3">
    <source>
        <dbReference type="ARBA" id="ARBA00022723"/>
    </source>
</evidence>
<dbReference type="PROSITE" id="PS51975">
    <property type="entry name" value="RNASE_H_2"/>
    <property type="match status" value="1"/>
</dbReference>
<keyword evidence="2 7" id="KW-0540">Nuclease</keyword>
<gene>
    <name evidence="9" type="ORF">QTG54_013702</name>
</gene>
<dbReference type="GO" id="GO:0046872">
    <property type="term" value="F:metal ion binding"/>
    <property type="evidence" value="ECO:0007669"/>
    <property type="project" value="UniProtKB-KW"/>
</dbReference>
<evidence type="ECO:0000259" key="8">
    <source>
        <dbReference type="PROSITE" id="PS51975"/>
    </source>
</evidence>
<keyword evidence="10" id="KW-1185">Reference proteome</keyword>
<dbReference type="GO" id="GO:0003723">
    <property type="term" value="F:RNA binding"/>
    <property type="evidence" value="ECO:0007669"/>
    <property type="project" value="UniProtKB-UniRule"/>
</dbReference>
<dbReference type="PANTHER" id="PTHR10954:SF7">
    <property type="entry name" value="RIBONUCLEASE H2 SUBUNIT A"/>
    <property type="match status" value="1"/>
</dbReference>
<dbReference type="Gene3D" id="3.30.420.10">
    <property type="entry name" value="Ribonuclease H-like superfamily/Ribonuclease H"/>
    <property type="match status" value="1"/>
</dbReference>
<sequence>MEMIWAVLHAGVTIDTDTCYVDTVGMPDAYRQKLERVFEGYNINFVVEKKADAKYAPCSAASVVAKE</sequence>
<dbReference type="SUPFAM" id="SSF53098">
    <property type="entry name" value="Ribonuclease H-like"/>
    <property type="match status" value="1"/>
</dbReference>
<dbReference type="GO" id="GO:0004523">
    <property type="term" value="F:RNA-DNA hybrid ribonuclease activity"/>
    <property type="evidence" value="ECO:0007669"/>
    <property type="project" value="UniProtKB-EC"/>
</dbReference>
<dbReference type="AlphaFoldDB" id="A0AAD9D7B5"/>
<proteinExistence type="inferred from homology"/>
<comment type="function">
    <text evidence="7">Endonuclease that specifically degrades the RNA of RNA-DNA hybrids.</text>
</comment>
<dbReference type="InterPro" id="IPR036397">
    <property type="entry name" value="RNaseH_sf"/>
</dbReference>
<dbReference type="Proteomes" id="UP001224775">
    <property type="component" value="Unassembled WGS sequence"/>
</dbReference>
<organism evidence="9 10">
    <name type="scientific">Skeletonema marinoi</name>
    <dbReference type="NCBI Taxonomy" id="267567"/>
    <lineage>
        <taxon>Eukaryota</taxon>
        <taxon>Sar</taxon>
        <taxon>Stramenopiles</taxon>
        <taxon>Ochrophyta</taxon>
        <taxon>Bacillariophyta</taxon>
        <taxon>Coscinodiscophyceae</taxon>
        <taxon>Thalassiosirophycidae</taxon>
        <taxon>Thalassiosirales</taxon>
        <taxon>Skeletonemataceae</taxon>
        <taxon>Skeletonema</taxon>
        <taxon>Skeletonema marinoi-dohrnii complex</taxon>
    </lineage>
</organism>
<comment type="catalytic activity">
    <reaction evidence="1 7">
        <text>Endonucleolytic cleavage to 5'-phosphomonoester.</text>
        <dbReference type="EC" id="3.1.26.4"/>
    </reaction>
</comment>
<keyword evidence="4 7" id="KW-0255">Endonuclease</keyword>
<keyword evidence="5 7" id="KW-0378">Hydrolase</keyword>
<accession>A0AAD9D7B5</accession>
<evidence type="ECO:0000256" key="6">
    <source>
        <dbReference type="PROSITE-ProRule" id="PRU01319"/>
    </source>
</evidence>
<dbReference type="GO" id="GO:0006298">
    <property type="term" value="P:mismatch repair"/>
    <property type="evidence" value="ECO:0007669"/>
    <property type="project" value="TreeGrafter"/>
</dbReference>
<dbReference type="InterPro" id="IPR024567">
    <property type="entry name" value="RNase_HII/HIII_dom"/>
</dbReference>
<dbReference type="InterPro" id="IPR001352">
    <property type="entry name" value="RNase_HII/HIII"/>
</dbReference>
<dbReference type="GO" id="GO:0032299">
    <property type="term" value="C:ribonuclease H2 complex"/>
    <property type="evidence" value="ECO:0007669"/>
    <property type="project" value="TreeGrafter"/>
</dbReference>
<evidence type="ECO:0000256" key="5">
    <source>
        <dbReference type="ARBA" id="ARBA00022801"/>
    </source>
</evidence>
<comment type="similarity">
    <text evidence="7">Belongs to the RNase HII family.</text>
</comment>
<dbReference type="EMBL" id="JATAAI010000033">
    <property type="protein sequence ID" value="KAK1735539.1"/>
    <property type="molecule type" value="Genomic_DNA"/>
</dbReference>
<evidence type="ECO:0000256" key="1">
    <source>
        <dbReference type="ARBA" id="ARBA00000077"/>
    </source>
</evidence>
<dbReference type="Pfam" id="PF01351">
    <property type="entry name" value="RNase_HII"/>
    <property type="match status" value="1"/>
</dbReference>
<evidence type="ECO:0000313" key="10">
    <source>
        <dbReference type="Proteomes" id="UP001224775"/>
    </source>
</evidence>
<comment type="caution">
    <text evidence="6">Lacks conserved residue(s) required for the propagation of feature annotation.</text>
</comment>
<evidence type="ECO:0000256" key="4">
    <source>
        <dbReference type="ARBA" id="ARBA00022759"/>
    </source>
</evidence>
<reference evidence="9" key="1">
    <citation type="submission" date="2023-06" db="EMBL/GenBank/DDBJ databases">
        <title>Survivors Of The Sea: Transcriptome response of Skeletonema marinoi to long-term dormancy.</title>
        <authorList>
            <person name="Pinder M.I.M."/>
            <person name="Kourtchenko O."/>
            <person name="Robertson E.K."/>
            <person name="Larsson T."/>
            <person name="Maumus F."/>
            <person name="Osuna-Cruz C.M."/>
            <person name="Vancaester E."/>
            <person name="Stenow R."/>
            <person name="Vandepoele K."/>
            <person name="Ploug H."/>
            <person name="Bruchert V."/>
            <person name="Godhe A."/>
            <person name="Topel M."/>
        </authorList>
    </citation>
    <scope>NUCLEOTIDE SEQUENCE</scope>
    <source>
        <strain evidence="9">R05AC</strain>
    </source>
</reference>
<feature type="domain" description="RNase H type-2" evidence="8">
    <location>
        <begin position="1"/>
        <end position="67"/>
    </location>
</feature>